<dbReference type="RefSeq" id="WP_014142972.1">
    <property type="nucleotide sequence ID" value="NC_016111.1"/>
</dbReference>
<evidence type="ECO:0000313" key="1">
    <source>
        <dbReference type="EMBL" id="AEW94576.1"/>
    </source>
</evidence>
<keyword evidence="2" id="KW-1185">Reference proteome</keyword>
<sequence>MRSPDARARTVRDALADATGRVPEITASAEAIRIEVTLPGEITPETLSPIRKTLGVADRFGHSLTRAGSIVWAEITRHP</sequence>
<organism evidence="1 2">
    <name type="scientific">Streptantibioticus cattleyicolor (strain ATCC 35852 / DSM 46488 / JCM 4925 / NBRC 14057 / NRRL 8057)</name>
    <name type="common">Streptomyces cattleya</name>
    <dbReference type="NCBI Taxonomy" id="1003195"/>
    <lineage>
        <taxon>Bacteria</taxon>
        <taxon>Bacillati</taxon>
        <taxon>Actinomycetota</taxon>
        <taxon>Actinomycetes</taxon>
        <taxon>Kitasatosporales</taxon>
        <taxon>Streptomycetaceae</taxon>
        <taxon>Streptantibioticus</taxon>
    </lineage>
</organism>
<protein>
    <submittedName>
        <fullName evidence="1">Uncharacterized protein</fullName>
    </submittedName>
</protein>
<accession>G8WP75</accession>
<dbReference type="PATRIC" id="fig|1003195.11.peg.3738"/>
<proteinExistence type="predicted"/>
<dbReference type="Proteomes" id="UP000007842">
    <property type="component" value="Chromosome"/>
</dbReference>
<name>F8JXA9_STREN</name>
<reference evidence="2" key="1">
    <citation type="submission" date="2011-12" db="EMBL/GenBank/DDBJ databases">
        <title>Complete genome sequence of Streptomyces cattleya strain DSM 46488.</title>
        <authorList>
            <person name="Ou H.-Y."/>
            <person name="Li P."/>
            <person name="Zhao C."/>
            <person name="O'Hagan D."/>
            <person name="Deng Z."/>
        </authorList>
    </citation>
    <scope>NUCLEOTIDE SEQUENCE [LARGE SCALE GENOMIC DNA]</scope>
    <source>
        <strain evidence="2">ATCC 35852 / DSM 46488 / JCM 4925 / NBRC 14057 / NRRL 8057</strain>
    </source>
</reference>
<dbReference type="KEGG" id="sct:SCAT_2225"/>
<evidence type="ECO:0000313" key="2">
    <source>
        <dbReference type="Proteomes" id="UP000007842"/>
    </source>
</evidence>
<accession>F8JXA9</accession>
<gene>
    <name evidence="1" type="ordered locus">SCATT_22050</name>
</gene>
<dbReference type="KEGG" id="scy:SCATT_22050"/>
<dbReference type="EMBL" id="CP003219">
    <property type="protein sequence ID" value="AEW94576.1"/>
    <property type="molecule type" value="Genomic_DNA"/>
</dbReference>
<dbReference type="HOGENOM" id="CLU_2604445_0_0_11"/>
<dbReference type="AlphaFoldDB" id="F8JXA9"/>
<dbReference type="STRING" id="1003195.SCATT_22050"/>
<dbReference type="OrthoDB" id="4225520at2"/>